<accession>A0A9P8HTF1</accession>
<feature type="region of interest" description="Disordered" evidence="1">
    <location>
        <begin position="1"/>
        <end position="20"/>
    </location>
</feature>
<gene>
    <name evidence="2" type="ORF">GP486_008989</name>
</gene>
<comment type="caution">
    <text evidence="2">The sequence shown here is derived from an EMBL/GenBank/DDBJ whole genome shotgun (WGS) entry which is preliminary data.</text>
</comment>
<feature type="compositionally biased region" description="Polar residues" evidence="1">
    <location>
        <begin position="30"/>
        <end position="45"/>
    </location>
</feature>
<feature type="compositionally biased region" description="Basic and acidic residues" evidence="1">
    <location>
        <begin position="89"/>
        <end position="98"/>
    </location>
</feature>
<evidence type="ECO:0000313" key="2">
    <source>
        <dbReference type="EMBL" id="KAH0533560.1"/>
    </source>
</evidence>
<dbReference type="EMBL" id="JAGHQM010004815">
    <property type="protein sequence ID" value="KAH0533560.1"/>
    <property type="molecule type" value="Genomic_DNA"/>
</dbReference>
<feature type="region of interest" description="Disordered" evidence="1">
    <location>
        <begin position="75"/>
        <end position="98"/>
    </location>
</feature>
<reference evidence="2" key="1">
    <citation type="submission" date="2021-03" db="EMBL/GenBank/DDBJ databases">
        <title>Comparative genomics and phylogenomic investigation of the class Geoglossomycetes provide insights into ecological specialization and systematics.</title>
        <authorList>
            <person name="Melie T."/>
            <person name="Pirro S."/>
            <person name="Miller A.N."/>
            <person name="Quandt A."/>
        </authorList>
    </citation>
    <scope>NUCLEOTIDE SEQUENCE</scope>
    <source>
        <strain evidence="2">CAQ_001_2017</strain>
    </source>
</reference>
<dbReference type="Proteomes" id="UP000750711">
    <property type="component" value="Unassembled WGS sequence"/>
</dbReference>
<sequence>MPTMLPPPQQTADRRPARSRTLDEFLSTEFSSAPSTLPSIGTTIVSGGRRSKSASERAADAERAAYEEANFVRLPKTSRKDRTRHQNGARREAGYGGEEWRELGEGVERIERLTRRKDGGAGT</sequence>
<feature type="non-terminal residue" evidence="2">
    <location>
        <position position="123"/>
    </location>
</feature>
<feature type="compositionally biased region" description="Basic residues" evidence="1">
    <location>
        <begin position="76"/>
        <end position="88"/>
    </location>
</feature>
<organism evidence="2 3">
    <name type="scientific">Trichoglossum hirsutum</name>
    <dbReference type="NCBI Taxonomy" id="265104"/>
    <lineage>
        <taxon>Eukaryota</taxon>
        <taxon>Fungi</taxon>
        <taxon>Dikarya</taxon>
        <taxon>Ascomycota</taxon>
        <taxon>Pezizomycotina</taxon>
        <taxon>Geoglossomycetes</taxon>
        <taxon>Geoglossales</taxon>
        <taxon>Geoglossaceae</taxon>
        <taxon>Trichoglossum</taxon>
    </lineage>
</organism>
<proteinExistence type="predicted"/>
<evidence type="ECO:0000256" key="1">
    <source>
        <dbReference type="SAM" id="MobiDB-lite"/>
    </source>
</evidence>
<feature type="region of interest" description="Disordered" evidence="1">
    <location>
        <begin position="30"/>
        <end position="61"/>
    </location>
</feature>
<name>A0A9P8HTF1_9PEZI</name>
<evidence type="ECO:0000313" key="3">
    <source>
        <dbReference type="Proteomes" id="UP000750711"/>
    </source>
</evidence>
<protein>
    <submittedName>
        <fullName evidence="2">Uncharacterized protein</fullName>
    </submittedName>
</protein>
<keyword evidence="3" id="KW-1185">Reference proteome</keyword>
<dbReference type="AlphaFoldDB" id="A0A9P8HTF1"/>